<dbReference type="InterPro" id="IPR003869">
    <property type="entry name" value="Polysac_CapD-like"/>
</dbReference>
<dbReference type="EMBL" id="BAABLD010000008">
    <property type="protein sequence ID" value="GAA5163725.1"/>
    <property type="molecule type" value="Genomic_DNA"/>
</dbReference>
<gene>
    <name evidence="4" type="ORF">GCM10025770_16390</name>
</gene>
<dbReference type="PANTHER" id="PTHR43318">
    <property type="entry name" value="UDP-N-ACETYLGLUCOSAMINE 4,6-DEHYDRATASE"/>
    <property type="match status" value="1"/>
</dbReference>
<feature type="transmembrane region" description="Helical" evidence="2">
    <location>
        <begin position="21"/>
        <end position="40"/>
    </location>
</feature>
<name>A0ABP9QL24_9RHOO</name>
<evidence type="ECO:0000256" key="2">
    <source>
        <dbReference type="SAM" id="Phobius"/>
    </source>
</evidence>
<keyword evidence="2" id="KW-0812">Transmembrane</keyword>
<evidence type="ECO:0000256" key="1">
    <source>
        <dbReference type="ARBA" id="ARBA00007430"/>
    </source>
</evidence>
<evidence type="ECO:0000259" key="3">
    <source>
        <dbReference type="Pfam" id="PF02719"/>
    </source>
</evidence>
<feature type="domain" description="Polysaccharide biosynthesis protein CapD-like" evidence="3">
    <location>
        <begin position="294"/>
        <end position="577"/>
    </location>
</feature>
<keyword evidence="2" id="KW-1133">Transmembrane helix</keyword>
<comment type="caution">
    <text evidence="4">The sequence shown here is derived from an EMBL/GenBank/DDBJ whole genome shotgun (WGS) entry which is preliminary data.</text>
</comment>
<reference evidence="5" key="1">
    <citation type="journal article" date="2019" name="Int. J. Syst. Evol. Microbiol.">
        <title>The Global Catalogue of Microorganisms (GCM) 10K type strain sequencing project: providing services to taxonomists for standard genome sequencing and annotation.</title>
        <authorList>
            <consortium name="The Broad Institute Genomics Platform"/>
            <consortium name="The Broad Institute Genome Sequencing Center for Infectious Disease"/>
            <person name="Wu L."/>
            <person name="Ma J."/>
        </authorList>
    </citation>
    <scope>NUCLEOTIDE SEQUENCE [LARGE SCALE GENOMIC DNA]</scope>
    <source>
        <strain evidence="5">JCM 18715</strain>
    </source>
</reference>
<dbReference type="InterPro" id="IPR051203">
    <property type="entry name" value="Polysaccharide_Synthase-Rel"/>
</dbReference>
<sequence>MRVLTYMKPRGVARSWTVSGFDLAAVLCCWCAAYLLRFNFAVPPDFMRHGLMSLLWVLPVHAVMFRYFGLYKGMWVFASLPDLMRIVRAIGASIAIVIVVATFLRGNTPVPRSVLAAFPIFLLVAMGGARAMYRAWREHRQFGALAAAGKPALLIGGGDAGLNVMRQLRCSPEWRLVGVLDDNASKHGREMMGLRVLGRVDELAAWAAKLQARHAIIAMPSASAETRKQIFATCLKAGVHPLVVPTLAETMRSGERSAAETGTFREVRMEDLLGRDPVAIDCPYIDSMVGGRVVLVTGAGGSIGSELCRQLALFRPARLIAYDASEFALYKLVEEFSVRFPEVPVLPVTGDIRDAAWLDETFARHAPALVFHAAAYKHVPLMEDENAWQAMTNNVLGTWRVAKAAAAHRVPKFVMVSTDKAVNPTNVMGATKRLAEMVCQVVQSEAPDTQFCSVRFGNVLGSNGSVVPKFREQIAAGGPVTVTHPEITRYFMSIPEAAQLVLQAATMGKGGEIFVLDMGEPVKITNLARDMIRLSGASEDKIRIEFTGLRPGEKLYEELLADNEQTLPTHHEKLRIAQARAADPVIIEEVLAWLRAGRVTGAQEIKRELRRWVPEYAPYLRPNLQVVGAGERAAEGG</sequence>
<dbReference type="Pfam" id="PF02719">
    <property type="entry name" value="Polysacc_synt_2"/>
    <property type="match status" value="1"/>
</dbReference>
<dbReference type="Pfam" id="PF13727">
    <property type="entry name" value="CoA_binding_3"/>
    <property type="match status" value="1"/>
</dbReference>
<comment type="similarity">
    <text evidence="1">Belongs to the polysaccharide synthase family.</text>
</comment>
<feature type="transmembrane region" description="Helical" evidence="2">
    <location>
        <begin position="46"/>
        <end position="65"/>
    </location>
</feature>
<feature type="transmembrane region" description="Helical" evidence="2">
    <location>
        <begin position="86"/>
        <end position="104"/>
    </location>
</feature>
<keyword evidence="2" id="KW-0472">Membrane</keyword>
<dbReference type="SUPFAM" id="SSF51735">
    <property type="entry name" value="NAD(P)-binding Rossmann-fold domains"/>
    <property type="match status" value="2"/>
</dbReference>
<evidence type="ECO:0000313" key="4">
    <source>
        <dbReference type="EMBL" id="GAA5163725.1"/>
    </source>
</evidence>
<dbReference type="Proteomes" id="UP001500547">
    <property type="component" value="Unassembled WGS sequence"/>
</dbReference>
<dbReference type="PANTHER" id="PTHR43318:SF1">
    <property type="entry name" value="POLYSACCHARIDE BIOSYNTHESIS PROTEIN EPSC-RELATED"/>
    <property type="match status" value="1"/>
</dbReference>
<feature type="transmembrane region" description="Helical" evidence="2">
    <location>
        <begin position="116"/>
        <end position="133"/>
    </location>
</feature>
<keyword evidence="5" id="KW-1185">Reference proteome</keyword>
<organism evidence="4 5">
    <name type="scientific">Viridibacterium curvum</name>
    <dbReference type="NCBI Taxonomy" id="1101404"/>
    <lineage>
        <taxon>Bacteria</taxon>
        <taxon>Pseudomonadati</taxon>
        <taxon>Pseudomonadota</taxon>
        <taxon>Betaproteobacteria</taxon>
        <taxon>Rhodocyclales</taxon>
        <taxon>Rhodocyclaceae</taxon>
        <taxon>Viridibacterium</taxon>
    </lineage>
</organism>
<accession>A0ABP9QL24</accession>
<dbReference type="CDD" id="cd05237">
    <property type="entry name" value="UDP_invert_4-6DH_SDR_e"/>
    <property type="match status" value="1"/>
</dbReference>
<proteinExistence type="inferred from homology"/>
<dbReference type="Gene3D" id="3.40.50.720">
    <property type="entry name" value="NAD(P)-binding Rossmann-like Domain"/>
    <property type="match status" value="2"/>
</dbReference>
<dbReference type="InterPro" id="IPR036291">
    <property type="entry name" value="NAD(P)-bd_dom_sf"/>
</dbReference>
<evidence type="ECO:0000313" key="5">
    <source>
        <dbReference type="Proteomes" id="UP001500547"/>
    </source>
</evidence>
<protein>
    <submittedName>
        <fullName evidence="4">Nucleoside-diphosphate sugar epimerase/dehydratase</fullName>
    </submittedName>
</protein>